<accession>W9QZW9</accession>
<reference evidence="3" key="1">
    <citation type="submission" date="2013-01" db="EMBL/GenBank/DDBJ databases">
        <title>Draft Genome Sequence of a Mulberry Tree, Morus notabilis C.K. Schneid.</title>
        <authorList>
            <person name="He N."/>
            <person name="Zhao S."/>
        </authorList>
    </citation>
    <scope>NUCLEOTIDE SEQUENCE</scope>
</reference>
<dbReference type="AlphaFoldDB" id="W9QZW9"/>
<evidence type="ECO:0000313" key="3">
    <source>
        <dbReference type="Proteomes" id="UP000030645"/>
    </source>
</evidence>
<dbReference type="EMBL" id="KE344426">
    <property type="protein sequence ID" value="EXB61864.1"/>
    <property type="molecule type" value="Genomic_DNA"/>
</dbReference>
<organism evidence="2 3">
    <name type="scientific">Morus notabilis</name>
    <dbReference type="NCBI Taxonomy" id="981085"/>
    <lineage>
        <taxon>Eukaryota</taxon>
        <taxon>Viridiplantae</taxon>
        <taxon>Streptophyta</taxon>
        <taxon>Embryophyta</taxon>
        <taxon>Tracheophyta</taxon>
        <taxon>Spermatophyta</taxon>
        <taxon>Magnoliopsida</taxon>
        <taxon>eudicotyledons</taxon>
        <taxon>Gunneridae</taxon>
        <taxon>Pentapetalae</taxon>
        <taxon>rosids</taxon>
        <taxon>fabids</taxon>
        <taxon>Rosales</taxon>
        <taxon>Moraceae</taxon>
        <taxon>Moreae</taxon>
        <taxon>Morus</taxon>
    </lineage>
</organism>
<protein>
    <submittedName>
        <fullName evidence="2">Uncharacterized protein</fullName>
    </submittedName>
</protein>
<feature type="compositionally biased region" description="Basic residues" evidence="1">
    <location>
        <begin position="39"/>
        <end position="50"/>
    </location>
</feature>
<evidence type="ECO:0000313" key="2">
    <source>
        <dbReference type="EMBL" id="EXB61864.1"/>
    </source>
</evidence>
<gene>
    <name evidence="2" type="ORF">L484_003101</name>
</gene>
<sequence>MKSPENAIRGARRRKLRRSNERITPPDLSLGDDVVAGKSHWRSSKEKRRGSGAIEGE</sequence>
<dbReference type="Proteomes" id="UP000030645">
    <property type="component" value="Unassembled WGS sequence"/>
</dbReference>
<keyword evidence="3" id="KW-1185">Reference proteome</keyword>
<feature type="region of interest" description="Disordered" evidence="1">
    <location>
        <begin position="1"/>
        <end position="57"/>
    </location>
</feature>
<name>W9QZW9_9ROSA</name>
<evidence type="ECO:0000256" key="1">
    <source>
        <dbReference type="SAM" id="MobiDB-lite"/>
    </source>
</evidence>
<proteinExistence type="predicted"/>